<gene>
    <name evidence="1" type="ORF">FWK02_05525</name>
</gene>
<evidence type="ECO:0000313" key="2">
    <source>
        <dbReference type="Proteomes" id="UP000321461"/>
    </source>
</evidence>
<reference evidence="1 2" key="1">
    <citation type="submission" date="2019-08" db="EMBL/GenBank/DDBJ databases">
        <title>Whole genome analysis of cultivated E. coli strains isolated from CD patients and healthy donors.</title>
        <authorList>
            <person name="Siniagina M.N."/>
            <person name="Markelova M.I."/>
            <person name="Laikov A.V."/>
            <person name="Boulygina E.A."/>
            <person name="Khusnutdinova D.R."/>
            <person name="Kharchenko A."/>
            <person name="Grigoryeva T.V."/>
        </authorList>
    </citation>
    <scope>NUCLEOTIDE SEQUENCE [LARGE SCALE GENOMIC DNA]</scope>
    <source>
        <strain evidence="1 2">3_77_5</strain>
    </source>
</reference>
<comment type="caution">
    <text evidence="1">The sequence shown here is derived from an EMBL/GenBank/DDBJ whole genome shotgun (WGS) entry which is preliminary data.</text>
</comment>
<dbReference type="EMBL" id="VSBS01000117">
    <property type="protein sequence ID" value="TXT02752.1"/>
    <property type="molecule type" value="Genomic_DNA"/>
</dbReference>
<accession>A0A5C9AU84</accession>
<name>A0A5C9AU84_ECOLX</name>
<evidence type="ECO:0000313" key="1">
    <source>
        <dbReference type="EMBL" id="TXT02752.1"/>
    </source>
</evidence>
<dbReference type="Proteomes" id="UP000321461">
    <property type="component" value="Unassembled WGS sequence"/>
</dbReference>
<dbReference type="RefSeq" id="WP_001548474.1">
    <property type="nucleotide sequence ID" value="NZ_CAJSIH010000080.1"/>
</dbReference>
<sequence length="65" mass="7208">MKILVEHNSKVIWMRDNETSEGVACRSYIKDGVQQKIIAALEDALAQAKGELLCWNDSDAVSDIS</sequence>
<protein>
    <submittedName>
        <fullName evidence="1">Rrf2 family transcriptional regulator</fullName>
    </submittedName>
</protein>
<dbReference type="AlphaFoldDB" id="A0A5C9AU84"/>
<proteinExistence type="predicted"/>
<organism evidence="1 2">
    <name type="scientific">Escherichia coli</name>
    <dbReference type="NCBI Taxonomy" id="562"/>
    <lineage>
        <taxon>Bacteria</taxon>
        <taxon>Pseudomonadati</taxon>
        <taxon>Pseudomonadota</taxon>
        <taxon>Gammaproteobacteria</taxon>
        <taxon>Enterobacterales</taxon>
        <taxon>Enterobacteriaceae</taxon>
        <taxon>Escherichia</taxon>
    </lineage>
</organism>